<proteinExistence type="predicted"/>
<reference evidence="2" key="2">
    <citation type="journal article" date="2015" name="Data Brief">
        <title>Shoot transcriptome of the giant reed, Arundo donax.</title>
        <authorList>
            <person name="Barrero R.A."/>
            <person name="Guerrero F.D."/>
            <person name="Moolhuijzen P."/>
            <person name="Goolsby J.A."/>
            <person name="Tidwell J."/>
            <person name="Bellgard S.E."/>
            <person name="Bellgard M.I."/>
        </authorList>
    </citation>
    <scope>NUCLEOTIDE SEQUENCE</scope>
    <source>
        <tissue evidence="2">Shoot tissue taken approximately 20 cm above the soil surface</tissue>
    </source>
</reference>
<reference evidence="2" key="1">
    <citation type="submission" date="2014-09" db="EMBL/GenBank/DDBJ databases">
        <authorList>
            <person name="Magalhaes I.L.F."/>
            <person name="Oliveira U."/>
            <person name="Santos F.R."/>
            <person name="Vidigal T.H.D.A."/>
            <person name="Brescovit A.D."/>
            <person name="Santos A.J."/>
        </authorList>
    </citation>
    <scope>NUCLEOTIDE SEQUENCE</scope>
    <source>
        <tissue evidence="2">Shoot tissue taken approximately 20 cm above the soil surface</tissue>
    </source>
</reference>
<keyword evidence="1" id="KW-1133">Transmembrane helix</keyword>
<evidence type="ECO:0000256" key="1">
    <source>
        <dbReference type="SAM" id="Phobius"/>
    </source>
</evidence>
<feature type="transmembrane region" description="Helical" evidence="1">
    <location>
        <begin position="20"/>
        <end position="42"/>
    </location>
</feature>
<dbReference type="AlphaFoldDB" id="A0A0A9GQR3"/>
<accession>A0A0A9GQR3</accession>
<protein>
    <submittedName>
        <fullName evidence="2">Uncharacterized protein</fullName>
    </submittedName>
</protein>
<sequence>METLIPYCAHTPVFSCKLVLSWTVVCRILGKNWFYICILYLLSCQMDELMMLIVENVNH</sequence>
<dbReference type="EMBL" id="GBRH01172152">
    <property type="protein sequence ID" value="JAE25744.1"/>
    <property type="molecule type" value="Transcribed_RNA"/>
</dbReference>
<name>A0A0A9GQR3_ARUDO</name>
<organism evidence="2">
    <name type="scientific">Arundo donax</name>
    <name type="common">Giant reed</name>
    <name type="synonym">Donax arundinaceus</name>
    <dbReference type="NCBI Taxonomy" id="35708"/>
    <lineage>
        <taxon>Eukaryota</taxon>
        <taxon>Viridiplantae</taxon>
        <taxon>Streptophyta</taxon>
        <taxon>Embryophyta</taxon>
        <taxon>Tracheophyta</taxon>
        <taxon>Spermatophyta</taxon>
        <taxon>Magnoliopsida</taxon>
        <taxon>Liliopsida</taxon>
        <taxon>Poales</taxon>
        <taxon>Poaceae</taxon>
        <taxon>PACMAD clade</taxon>
        <taxon>Arundinoideae</taxon>
        <taxon>Arundineae</taxon>
        <taxon>Arundo</taxon>
    </lineage>
</organism>
<keyword evidence="1" id="KW-0472">Membrane</keyword>
<evidence type="ECO:0000313" key="2">
    <source>
        <dbReference type="EMBL" id="JAE25744.1"/>
    </source>
</evidence>
<keyword evidence="1" id="KW-0812">Transmembrane</keyword>